<sequence>MVVSPSSMVSVDAQVFALKSGVSACAARFDLAAWLVRLDAARLVRLGLGCSAVCCCCSYVMFHSSFVHRGGAVALANLVFAFMRYVLLVSSINDDLMWSRSNVMTFCGLAIQ</sequence>
<keyword evidence="1" id="KW-1133">Transmembrane helix</keyword>
<feature type="transmembrane region" description="Helical" evidence="1">
    <location>
        <begin position="74"/>
        <end position="92"/>
    </location>
</feature>
<evidence type="ECO:0000256" key="1">
    <source>
        <dbReference type="SAM" id="Phobius"/>
    </source>
</evidence>
<keyword evidence="1" id="KW-0472">Membrane</keyword>
<evidence type="ECO:0000313" key="2">
    <source>
        <dbReference type="EMBL" id="KAB2614713.1"/>
    </source>
</evidence>
<evidence type="ECO:0000313" key="3">
    <source>
        <dbReference type="Proteomes" id="UP000327157"/>
    </source>
</evidence>
<keyword evidence="3" id="KW-1185">Reference proteome</keyword>
<reference evidence="2 3" key="3">
    <citation type="submission" date="2019-11" db="EMBL/GenBank/DDBJ databases">
        <title>A de novo genome assembly of a pear dwarfing rootstock.</title>
        <authorList>
            <person name="Wang F."/>
            <person name="Wang J."/>
            <person name="Li S."/>
            <person name="Zhang Y."/>
            <person name="Fang M."/>
            <person name="Ma L."/>
            <person name="Zhao Y."/>
            <person name="Jiang S."/>
        </authorList>
    </citation>
    <scope>NUCLEOTIDE SEQUENCE [LARGE SCALE GENOMIC DNA]</scope>
    <source>
        <strain evidence="2">S2</strain>
        <tissue evidence="2">Leaf</tissue>
    </source>
</reference>
<keyword evidence="1" id="KW-0812">Transmembrane</keyword>
<gene>
    <name evidence="2" type="ORF">D8674_021301</name>
</gene>
<reference evidence="2 3" key="1">
    <citation type="submission" date="2019-09" db="EMBL/GenBank/DDBJ databases">
        <authorList>
            <person name="Ou C."/>
        </authorList>
    </citation>
    <scope>NUCLEOTIDE SEQUENCE [LARGE SCALE GENOMIC DNA]</scope>
    <source>
        <strain evidence="2">S2</strain>
        <tissue evidence="2">Leaf</tissue>
    </source>
</reference>
<organism evidence="2 3">
    <name type="scientific">Pyrus ussuriensis x Pyrus communis</name>
    <dbReference type="NCBI Taxonomy" id="2448454"/>
    <lineage>
        <taxon>Eukaryota</taxon>
        <taxon>Viridiplantae</taxon>
        <taxon>Streptophyta</taxon>
        <taxon>Embryophyta</taxon>
        <taxon>Tracheophyta</taxon>
        <taxon>Spermatophyta</taxon>
        <taxon>Magnoliopsida</taxon>
        <taxon>eudicotyledons</taxon>
        <taxon>Gunneridae</taxon>
        <taxon>Pentapetalae</taxon>
        <taxon>rosids</taxon>
        <taxon>fabids</taxon>
        <taxon>Rosales</taxon>
        <taxon>Rosaceae</taxon>
        <taxon>Amygdaloideae</taxon>
        <taxon>Maleae</taxon>
        <taxon>Pyrus</taxon>
    </lineage>
</organism>
<dbReference type="EMBL" id="SMOL01000402">
    <property type="protein sequence ID" value="KAB2614713.1"/>
    <property type="molecule type" value="Genomic_DNA"/>
</dbReference>
<proteinExistence type="predicted"/>
<comment type="caution">
    <text evidence="2">The sequence shown here is derived from an EMBL/GenBank/DDBJ whole genome shotgun (WGS) entry which is preliminary data.</text>
</comment>
<name>A0A5N5GIM4_9ROSA</name>
<reference evidence="3" key="2">
    <citation type="submission" date="2019-10" db="EMBL/GenBank/DDBJ databases">
        <title>A de novo genome assembly of a pear dwarfing rootstock.</title>
        <authorList>
            <person name="Wang F."/>
            <person name="Wang J."/>
            <person name="Li S."/>
            <person name="Zhang Y."/>
            <person name="Fang M."/>
            <person name="Ma L."/>
            <person name="Zhao Y."/>
            <person name="Jiang S."/>
        </authorList>
    </citation>
    <scope>NUCLEOTIDE SEQUENCE [LARGE SCALE GENOMIC DNA]</scope>
</reference>
<feature type="transmembrane region" description="Helical" evidence="1">
    <location>
        <begin position="43"/>
        <end position="62"/>
    </location>
</feature>
<dbReference type="Proteomes" id="UP000327157">
    <property type="component" value="Chromosome 3"/>
</dbReference>
<accession>A0A5N5GIM4</accession>
<protein>
    <submittedName>
        <fullName evidence="2">Dehydration-responsive element-binding protein 2A</fullName>
    </submittedName>
</protein>
<dbReference type="AlphaFoldDB" id="A0A5N5GIM4"/>